<comment type="caution">
    <text evidence="1">The sequence shown here is derived from an EMBL/GenBank/DDBJ whole genome shotgun (WGS) entry which is preliminary data.</text>
</comment>
<dbReference type="Proteomes" id="UP000015520">
    <property type="component" value="Unassembled WGS sequence"/>
</dbReference>
<accession>T0KS04</accession>
<reference evidence="1 2" key="1">
    <citation type="submission" date="2013-07" db="EMBL/GenBank/DDBJ databases">
        <title>Sulfurimonas hongkongensis AST-10 Genome Sequencing.</title>
        <authorList>
            <person name="Cai L."/>
            <person name="Zhang T."/>
        </authorList>
    </citation>
    <scope>NUCLEOTIDE SEQUENCE [LARGE SCALE GENOMIC DNA]</scope>
    <source>
        <strain evidence="1 2">AST-10</strain>
    </source>
</reference>
<dbReference type="PANTHER" id="PTHR13887">
    <property type="entry name" value="GLUTATHIONE S-TRANSFERASE KAPPA"/>
    <property type="match status" value="1"/>
</dbReference>
<dbReference type="Pfam" id="PF13743">
    <property type="entry name" value="Thioredoxin_5"/>
    <property type="match status" value="1"/>
</dbReference>
<dbReference type="AlphaFoldDB" id="T0KS04"/>
<dbReference type="CDD" id="cd03025">
    <property type="entry name" value="DsbA_FrnE_like"/>
    <property type="match status" value="1"/>
</dbReference>
<organism evidence="1 2">
    <name type="scientific">Sulfurimonas hongkongensis</name>
    <dbReference type="NCBI Taxonomy" id="1172190"/>
    <lineage>
        <taxon>Bacteria</taxon>
        <taxon>Pseudomonadati</taxon>
        <taxon>Campylobacterota</taxon>
        <taxon>Epsilonproteobacteria</taxon>
        <taxon>Campylobacterales</taxon>
        <taxon>Sulfurimonadaceae</taxon>
        <taxon>Sulfurimonas</taxon>
    </lineage>
</organism>
<evidence type="ECO:0008006" key="3">
    <source>
        <dbReference type="Google" id="ProtNLM"/>
    </source>
</evidence>
<protein>
    <recommendedName>
        <fullName evidence="3">DsbA family protein</fullName>
    </recommendedName>
</protein>
<evidence type="ECO:0000313" key="1">
    <source>
        <dbReference type="EMBL" id="EQB39764.1"/>
    </source>
</evidence>
<dbReference type="Gene3D" id="1.10.472.60">
    <property type="entry name" value="putative protein disulfide isomerase domain"/>
    <property type="match status" value="1"/>
</dbReference>
<name>T0KS04_9BACT</name>
<evidence type="ECO:0000313" key="2">
    <source>
        <dbReference type="Proteomes" id="UP000015520"/>
    </source>
</evidence>
<dbReference type="eggNOG" id="COG3531">
    <property type="taxonomic scope" value="Bacteria"/>
</dbReference>
<dbReference type="InterPro" id="IPR036249">
    <property type="entry name" value="Thioredoxin-like_sf"/>
</dbReference>
<dbReference type="RefSeq" id="WP_021287091.1">
    <property type="nucleotide sequence ID" value="NZ_AUPZ01000005.1"/>
</dbReference>
<proteinExistence type="predicted"/>
<dbReference type="STRING" id="1172190.M947_04100"/>
<dbReference type="Gene3D" id="3.40.30.10">
    <property type="entry name" value="Glutaredoxin"/>
    <property type="match status" value="1"/>
</dbReference>
<gene>
    <name evidence="1" type="ORF">M947_04100</name>
</gene>
<dbReference type="SUPFAM" id="SSF52833">
    <property type="entry name" value="Thioredoxin-like"/>
    <property type="match status" value="1"/>
</dbReference>
<dbReference type="OrthoDB" id="9799122at2"/>
<dbReference type="PATRIC" id="fig|1172190.3.peg.796"/>
<dbReference type="PANTHER" id="PTHR13887:SF54">
    <property type="entry name" value="DSBA FAMILY PROTEIN"/>
    <property type="match status" value="1"/>
</dbReference>
<keyword evidence="2" id="KW-1185">Reference proteome</keyword>
<dbReference type="EMBL" id="AUPZ01000005">
    <property type="protein sequence ID" value="EQB39764.1"/>
    <property type="molecule type" value="Genomic_DNA"/>
</dbReference>
<sequence length="234" mass="26912">MQTCDSETGLCSIASVGSKDVSLDIKKVELFYVGDPMCSWCWGMSEELKKIQEFCTKEGIKFNVVLGGLRIGGGDAWNDEFKGFLKNEWQNVHKRTNQKFVYSLFDLKEFNYDTLPACLSVYIVKKILKDKDDNGSTVLGFFSKIQEKFYAKGLDPTKLDFYHDICEEFDIDIDEFEKYFNSKEMKRELESDFALAGKLGARGMPSLIYVKENKIIDMSSGYRTYNDVLKMFSI</sequence>